<dbReference type="EMBL" id="JADBGI010000035">
    <property type="protein sequence ID" value="MBE3002145.1"/>
    <property type="molecule type" value="Genomic_DNA"/>
</dbReference>
<feature type="signal peptide" evidence="1">
    <location>
        <begin position="1"/>
        <end position="17"/>
    </location>
</feature>
<protein>
    <submittedName>
        <fullName evidence="2">Neutral zinc metallopeptidase</fullName>
    </submittedName>
</protein>
<evidence type="ECO:0000256" key="1">
    <source>
        <dbReference type="SAM" id="SignalP"/>
    </source>
</evidence>
<organism evidence="2 3">
    <name type="scientific">Nocardiopsis coralli</name>
    <dbReference type="NCBI Taxonomy" id="2772213"/>
    <lineage>
        <taxon>Bacteria</taxon>
        <taxon>Bacillati</taxon>
        <taxon>Actinomycetota</taxon>
        <taxon>Actinomycetes</taxon>
        <taxon>Streptosporangiales</taxon>
        <taxon>Nocardiopsidaceae</taxon>
        <taxon>Nocardiopsis</taxon>
    </lineage>
</organism>
<comment type="caution">
    <text evidence="2">The sequence shown here is derived from an EMBL/GenBank/DDBJ whole genome shotgun (WGS) entry which is preliminary data.</text>
</comment>
<dbReference type="Proteomes" id="UP000806528">
    <property type="component" value="Unassembled WGS sequence"/>
</dbReference>
<evidence type="ECO:0000313" key="2">
    <source>
        <dbReference type="EMBL" id="MBE3002145.1"/>
    </source>
</evidence>
<dbReference type="Pfam" id="PF04228">
    <property type="entry name" value="Zn_peptidase"/>
    <property type="match status" value="1"/>
</dbReference>
<reference evidence="2 3" key="1">
    <citation type="submission" date="2020-09" db="EMBL/GenBank/DDBJ databases">
        <title>Diversity and distribution of actinomycetes associated with coral in the coast of Hainan.</title>
        <authorList>
            <person name="Li F."/>
        </authorList>
    </citation>
    <scope>NUCLEOTIDE SEQUENCE [LARGE SCALE GENOMIC DNA]</scope>
    <source>
        <strain evidence="2 3">HNM0947</strain>
    </source>
</reference>
<gene>
    <name evidence="2" type="ORF">IDM40_26095</name>
</gene>
<proteinExistence type="predicted"/>
<keyword evidence="1" id="KW-0732">Signal</keyword>
<sequence>MVFGAVTAGAVAVTAMAASVLMVVNGPREDPSPVPGTDLSTHYDEDLLDRPVPMEIDLVEHPLYDAPMPEAVDCDLPSLETSSDESWLEFSTAAGECLDTVWAPVMEDLGLHPEPVEFEVSTDSPDADNADGYTLAYYEIDHHRITVVLPNVRELGENVPDSEQEMVWLALMGHEYGHHVQYATGILPVTHDLRRDAENDSEELDTLRRTELQAECMAGVALGSIAEVGSGDLETVNEHFNSGGDLETHGRATNRAFWLEQGWAQDTVGGCNTYEAEQRRVT</sequence>
<accession>A0ABR9PE71</accession>
<feature type="chain" id="PRO_5045793682" evidence="1">
    <location>
        <begin position="18"/>
        <end position="282"/>
    </location>
</feature>
<evidence type="ECO:0000313" key="3">
    <source>
        <dbReference type="Proteomes" id="UP000806528"/>
    </source>
</evidence>
<dbReference type="InterPro" id="IPR007343">
    <property type="entry name" value="Uncharacterised_pept_Zn_put"/>
</dbReference>
<name>A0ABR9PE71_9ACTN</name>
<keyword evidence="3" id="KW-1185">Reference proteome</keyword>